<reference evidence="39" key="1">
    <citation type="submission" date="2022-11" db="EMBL/GenBank/DDBJ databases">
        <authorList>
            <person name="Morgan W.R."/>
            <person name="Tartar A."/>
        </authorList>
    </citation>
    <scope>NUCLEOTIDE SEQUENCE</scope>
    <source>
        <strain evidence="39">ARSEF 373</strain>
    </source>
</reference>
<evidence type="ECO:0000256" key="33">
    <source>
        <dbReference type="ARBA" id="ARBA00068347"/>
    </source>
</evidence>
<evidence type="ECO:0000256" key="18">
    <source>
        <dbReference type="ARBA" id="ARBA00023239"/>
    </source>
</evidence>
<evidence type="ECO:0000256" key="22">
    <source>
        <dbReference type="ARBA" id="ARBA00050446"/>
    </source>
</evidence>
<comment type="catalytic activity">
    <reaction evidence="27">
        <text>(3S)-hydroxytetradecanoyl-CoA + NAD(+) = 3-oxotetradecanoyl-CoA + NADH + H(+)</text>
        <dbReference type="Rhea" id="RHEA:31167"/>
        <dbReference type="ChEBI" id="CHEBI:15378"/>
        <dbReference type="ChEBI" id="CHEBI:57540"/>
        <dbReference type="ChEBI" id="CHEBI:57945"/>
        <dbReference type="ChEBI" id="CHEBI:62543"/>
        <dbReference type="ChEBI" id="CHEBI:62614"/>
    </reaction>
    <physiologicalReaction direction="left-to-right" evidence="27">
        <dbReference type="Rhea" id="RHEA:31168"/>
    </physiologicalReaction>
</comment>
<evidence type="ECO:0000256" key="23">
    <source>
        <dbReference type="ARBA" id="ARBA00051215"/>
    </source>
</evidence>
<dbReference type="SUPFAM" id="SSF51735">
    <property type="entry name" value="NAD(P)-binding Rossmann-fold domains"/>
    <property type="match status" value="1"/>
</dbReference>
<dbReference type="AlphaFoldDB" id="A0AAV2Z3K4"/>
<comment type="catalytic activity">
    <reaction evidence="24">
        <text>(3S)-hydroxyoctanoyl-CoA = (2E)-octenoyl-CoA + H2O</text>
        <dbReference type="Rhea" id="RHEA:31199"/>
        <dbReference type="ChEBI" id="CHEBI:15377"/>
        <dbReference type="ChEBI" id="CHEBI:62242"/>
        <dbReference type="ChEBI" id="CHEBI:62617"/>
    </reaction>
    <physiologicalReaction direction="right-to-left" evidence="24">
        <dbReference type="Rhea" id="RHEA:31201"/>
    </physiologicalReaction>
</comment>
<dbReference type="GO" id="GO:0005743">
    <property type="term" value="C:mitochondrial inner membrane"/>
    <property type="evidence" value="ECO:0007669"/>
    <property type="project" value="UniProtKB-SubCell"/>
</dbReference>
<dbReference type="Pfam" id="PF00725">
    <property type="entry name" value="3HCDH"/>
    <property type="match status" value="2"/>
</dbReference>
<dbReference type="Pfam" id="PF00378">
    <property type="entry name" value="ECH_1"/>
    <property type="match status" value="1"/>
</dbReference>
<dbReference type="SUPFAM" id="SSF48179">
    <property type="entry name" value="6-phosphogluconate dehydrogenase C-terminal domain-like"/>
    <property type="match status" value="2"/>
</dbReference>
<dbReference type="Gene3D" id="3.90.226.10">
    <property type="entry name" value="2-enoyl-CoA Hydratase, Chain A, domain 1"/>
    <property type="match status" value="1"/>
</dbReference>
<dbReference type="EC" id="4.2.1.17" evidence="5"/>
<protein>
    <recommendedName>
        <fullName evidence="33">Trifunctional enzyme subunit alpha, mitochondrial</fullName>
        <ecNumber evidence="32">1.1.1.211</ecNumber>
        <ecNumber evidence="5">4.2.1.17</ecNumber>
    </recommendedName>
    <alternativeName>
        <fullName evidence="34">Monolysocardiolipin acyltransferase</fullName>
    </alternativeName>
    <alternativeName>
        <fullName evidence="35">TP-alpha</fullName>
    </alternativeName>
</protein>
<evidence type="ECO:0000256" key="2">
    <source>
        <dbReference type="ARBA" id="ARBA00005005"/>
    </source>
</evidence>
<evidence type="ECO:0000256" key="34">
    <source>
        <dbReference type="ARBA" id="ARBA00077617"/>
    </source>
</evidence>
<comment type="catalytic activity">
    <reaction evidence="20">
        <text>a (3S)-3-hydroxyacyl-CoA = a (2E)-enoyl-CoA + H2O</text>
        <dbReference type="Rhea" id="RHEA:16105"/>
        <dbReference type="ChEBI" id="CHEBI:15377"/>
        <dbReference type="ChEBI" id="CHEBI:57318"/>
        <dbReference type="ChEBI" id="CHEBI:58856"/>
        <dbReference type="EC" id="4.2.1.17"/>
    </reaction>
    <physiologicalReaction direction="right-to-left" evidence="20">
        <dbReference type="Rhea" id="RHEA:16107"/>
    </physiologicalReaction>
</comment>
<evidence type="ECO:0000256" key="1">
    <source>
        <dbReference type="ARBA" id="ARBA00004273"/>
    </source>
</evidence>
<dbReference type="GO" id="GO:0070403">
    <property type="term" value="F:NAD+ binding"/>
    <property type="evidence" value="ECO:0007669"/>
    <property type="project" value="InterPro"/>
</dbReference>
<dbReference type="InterPro" id="IPR008927">
    <property type="entry name" value="6-PGluconate_DH-like_C_sf"/>
</dbReference>
<evidence type="ECO:0000256" key="11">
    <source>
        <dbReference type="ARBA" id="ARBA00022946"/>
    </source>
</evidence>
<keyword evidence="13" id="KW-0560">Oxidoreductase</keyword>
<dbReference type="PROSITE" id="PS00067">
    <property type="entry name" value="3HCDH"/>
    <property type="match status" value="1"/>
</dbReference>
<comment type="similarity">
    <text evidence="4">In the N-terminal section; belongs to the enoyl-CoA hydratase/isomerase family.</text>
</comment>
<dbReference type="InterPro" id="IPR029045">
    <property type="entry name" value="ClpP/crotonase-like_dom_sf"/>
</dbReference>
<dbReference type="InterPro" id="IPR050136">
    <property type="entry name" value="FA_oxidation_alpha_subunit"/>
</dbReference>
<evidence type="ECO:0000256" key="31">
    <source>
        <dbReference type="ARBA" id="ARBA00062153"/>
    </source>
</evidence>
<dbReference type="FunFam" id="1.10.1040.50:FF:000002">
    <property type="entry name" value="Trifunctional enzyme subunit alpha, mitochondrial"/>
    <property type="match status" value="1"/>
</dbReference>
<keyword evidence="10" id="KW-0276">Fatty acid metabolism</keyword>
<evidence type="ECO:0000259" key="37">
    <source>
        <dbReference type="Pfam" id="PF00725"/>
    </source>
</evidence>
<evidence type="ECO:0000256" key="19">
    <source>
        <dbReference type="ARBA" id="ARBA00023268"/>
    </source>
</evidence>
<organism evidence="39 40">
    <name type="scientific">Lagenidium giganteum</name>
    <dbReference type="NCBI Taxonomy" id="4803"/>
    <lineage>
        <taxon>Eukaryota</taxon>
        <taxon>Sar</taxon>
        <taxon>Stramenopiles</taxon>
        <taxon>Oomycota</taxon>
        <taxon>Peronosporomycetes</taxon>
        <taxon>Pythiales</taxon>
        <taxon>Pythiaceae</taxon>
    </lineage>
</organism>
<comment type="subunit">
    <text evidence="31">Heterotetramer of 2 alpha/HADHA and 2 beta/HADHB subunits; forms the mitochondrial trifunctional enzyme. Also purified as higher order heterooligomers including a 4 alpha/HADHA and 4 beta/HADHB heterooligomer which physiological significance remains unclear. The mitochondrial trifunctional enzyme interacts with MTLN.</text>
</comment>
<feature type="domain" description="3-hydroxyacyl-CoA dehydrogenase C-terminal" evidence="37">
    <location>
        <begin position="533"/>
        <end position="627"/>
    </location>
</feature>
<dbReference type="FunFam" id="3.40.50.720:FF:000009">
    <property type="entry name" value="Fatty oxidation complex, alpha subunit"/>
    <property type="match status" value="1"/>
</dbReference>
<dbReference type="GO" id="GO:0016509">
    <property type="term" value="F:long-chain (3S)-3-hydroxyacyl-CoA dehydrogenase (NAD+) activity"/>
    <property type="evidence" value="ECO:0007669"/>
    <property type="project" value="UniProtKB-EC"/>
</dbReference>
<comment type="catalytic activity">
    <reaction evidence="23">
        <text>a 4-saturated-(3S)-3-hydroxyacyl-CoA = a (3E)-enoyl-CoA + H2O</text>
        <dbReference type="Rhea" id="RHEA:20724"/>
        <dbReference type="ChEBI" id="CHEBI:15377"/>
        <dbReference type="ChEBI" id="CHEBI:58521"/>
        <dbReference type="ChEBI" id="CHEBI:137480"/>
        <dbReference type="EC" id="4.2.1.17"/>
    </reaction>
    <physiologicalReaction direction="right-to-left" evidence="23">
        <dbReference type="Rhea" id="RHEA:20726"/>
    </physiologicalReaction>
</comment>
<evidence type="ECO:0000256" key="15">
    <source>
        <dbReference type="ARBA" id="ARBA00023098"/>
    </source>
</evidence>
<keyword evidence="17" id="KW-0472">Membrane</keyword>
<dbReference type="Gene3D" id="3.40.50.720">
    <property type="entry name" value="NAD(P)-binding Rossmann-like Domain"/>
    <property type="match status" value="1"/>
</dbReference>
<comment type="similarity">
    <text evidence="36">Belongs to the enoyl-CoA hydratase/isomerase family.</text>
</comment>
<keyword evidence="12" id="KW-0007">Acetylation</keyword>
<dbReference type="InterPro" id="IPR001753">
    <property type="entry name" value="Enoyl-CoA_hydra/iso"/>
</dbReference>
<keyword evidence="19" id="KW-0511">Multifunctional enzyme</keyword>
<evidence type="ECO:0000256" key="14">
    <source>
        <dbReference type="ARBA" id="ARBA00023027"/>
    </source>
</evidence>
<keyword evidence="15" id="KW-0443">Lipid metabolism</keyword>
<keyword evidence="40" id="KW-1185">Reference proteome</keyword>
<comment type="catalytic activity">
    <reaction evidence="22">
        <text>a long-chain (3S)-3-hydroxy fatty acyl-CoA + NAD(+) = a long-chain 3-oxo-fatty acyl-CoA + NADH + H(+)</text>
        <dbReference type="Rhea" id="RHEA:52656"/>
        <dbReference type="ChEBI" id="CHEBI:15378"/>
        <dbReference type="ChEBI" id="CHEBI:57540"/>
        <dbReference type="ChEBI" id="CHEBI:57945"/>
        <dbReference type="ChEBI" id="CHEBI:136757"/>
        <dbReference type="ChEBI" id="CHEBI:136758"/>
        <dbReference type="EC" id="1.1.1.211"/>
    </reaction>
    <physiologicalReaction direction="left-to-right" evidence="22">
        <dbReference type="Rhea" id="RHEA:52657"/>
    </physiologicalReaction>
</comment>
<evidence type="ECO:0000256" key="35">
    <source>
        <dbReference type="ARBA" id="ARBA00083277"/>
    </source>
</evidence>
<keyword evidence="11" id="KW-0809">Transit peptide</keyword>
<comment type="catalytic activity">
    <reaction evidence="21">
        <text>1'-[1,2-di-(9Z,12Z-octadecadienoyl)-sn-glycero-3-phospho]-3'-[1-(9Z,12Z-octadecadienoyl)-sn-glycero-3-phospho]-glycerol + (9Z,12Z)-octadecadienoyl-CoA = 1',3'-bis-[1,2-di-(9Z,12Z-octadecadienoyl)-sn-glycero-3-phospho]-glycerol + CoA</text>
        <dbReference type="Rhea" id="RHEA:43672"/>
        <dbReference type="ChEBI" id="CHEBI:57287"/>
        <dbReference type="ChEBI" id="CHEBI:57383"/>
        <dbReference type="ChEBI" id="CHEBI:83580"/>
        <dbReference type="ChEBI" id="CHEBI:83581"/>
    </reaction>
    <physiologicalReaction direction="left-to-right" evidence="21">
        <dbReference type="Rhea" id="RHEA:43673"/>
    </physiologicalReaction>
</comment>
<dbReference type="PANTHER" id="PTHR43612:SF3">
    <property type="entry name" value="TRIFUNCTIONAL ENZYME SUBUNIT ALPHA, MITOCHONDRIAL"/>
    <property type="match status" value="1"/>
</dbReference>
<dbReference type="GO" id="GO:0016740">
    <property type="term" value="F:transferase activity"/>
    <property type="evidence" value="ECO:0007669"/>
    <property type="project" value="UniProtKB-KW"/>
</dbReference>
<keyword evidence="9" id="KW-0999">Mitochondrion inner membrane</keyword>
<evidence type="ECO:0000256" key="7">
    <source>
        <dbReference type="ARBA" id="ARBA00022553"/>
    </source>
</evidence>
<evidence type="ECO:0000256" key="6">
    <source>
        <dbReference type="ARBA" id="ARBA00022481"/>
    </source>
</evidence>
<proteinExistence type="inferred from homology"/>
<comment type="catalytic activity">
    <reaction evidence="25">
        <text>(3S)-hydroxyoctanoyl-CoA + NAD(+) = 3-oxooctanoyl-CoA + NADH + H(+)</text>
        <dbReference type="Rhea" id="RHEA:31195"/>
        <dbReference type="ChEBI" id="CHEBI:15378"/>
        <dbReference type="ChEBI" id="CHEBI:57540"/>
        <dbReference type="ChEBI" id="CHEBI:57945"/>
        <dbReference type="ChEBI" id="CHEBI:62617"/>
        <dbReference type="ChEBI" id="CHEBI:62619"/>
    </reaction>
    <physiologicalReaction direction="left-to-right" evidence="25">
        <dbReference type="Rhea" id="RHEA:31196"/>
    </physiologicalReaction>
</comment>
<comment type="pathway">
    <text evidence="2">Lipid metabolism; fatty acid beta-oxidation.</text>
</comment>
<evidence type="ECO:0000259" key="38">
    <source>
        <dbReference type="Pfam" id="PF02737"/>
    </source>
</evidence>
<dbReference type="FunFam" id="3.90.226.10:FF:000011">
    <property type="entry name" value="Fatty acid oxidation complex subunit alpha"/>
    <property type="match status" value="1"/>
</dbReference>
<evidence type="ECO:0000256" key="3">
    <source>
        <dbReference type="ARBA" id="ARBA00007005"/>
    </source>
</evidence>
<evidence type="ECO:0000256" key="10">
    <source>
        <dbReference type="ARBA" id="ARBA00022832"/>
    </source>
</evidence>
<evidence type="ECO:0000256" key="26">
    <source>
        <dbReference type="ARBA" id="ARBA00052711"/>
    </source>
</evidence>
<dbReference type="GO" id="GO:0004300">
    <property type="term" value="F:enoyl-CoA hydratase activity"/>
    <property type="evidence" value="ECO:0007669"/>
    <property type="project" value="UniProtKB-EC"/>
</dbReference>
<evidence type="ECO:0000256" key="5">
    <source>
        <dbReference type="ARBA" id="ARBA00012076"/>
    </source>
</evidence>
<keyword evidence="14" id="KW-0520">NAD</keyword>
<evidence type="ECO:0000256" key="36">
    <source>
        <dbReference type="RuleBase" id="RU003707"/>
    </source>
</evidence>
<reference evidence="39" key="2">
    <citation type="journal article" date="2023" name="Microbiol Resour">
        <title>Decontamination and Annotation of the Draft Genome Sequence of the Oomycete Lagenidium giganteum ARSEF 373.</title>
        <authorList>
            <person name="Morgan W.R."/>
            <person name="Tartar A."/>
        </authorList>
    </citation>
    <scope>NUCLEOTIDE SEQUENCE</scope>
    <source>
        <strain evidence="39">ARSEF 373</strain>
    </source>
</reference>
<dbReference type="GO" id="GO:0016507">
    <property type="term" value="C:mitochondrial fatty acid beta-oxidation multienzyme complex"/>
    <property type="evidence" value="ECO:0007669"/>
    <property type="project" value="TreeGrafter"/>
</dbReference>
<evidence type="ECO:0000256" key="30">
    <source>
        <dbReference type="ARBA" id="ARBA00052989"/>
    </source>
</evidence>
<evidence type="ECO:0000256" key="20">
    <source>
        <dbReference type="ARBA" id="ARBA00035854"/>
    </source>
</evidence>
<keyword evidence="8" id="KW-0808">Transferase</keyword>
<evidence type="ECO:0000256" key="32">
    <source>
        <dbReference type="ARBA" id="ARBA00066806"/>
    </source>
</evidence>
<name>A0AAV2Z3K4_9STRA</name>
<dbReference type="GO" id="GO:0006635">
    <property type="term" value="P:fatty acid beta-oxidation"/>
    <property type="evidence" value="ECO:0007669"/>
    <property type="project" value="TreeGrafter"/>
</dbReference>
<keyword evidence="7" id="KW-0597">Phosphoprotein</keyword>
<accession>A0AAV2Z3K4</accession>
<keyword evidence="16" id="KW-0496">Mitochondrion</keyword>
<comment type="similarity">
    <text evidence="3">In the central section; belongs to the 3-hydroxyacyl-CoA dehydrogenase family.</text>
</comment>
<evidence type="ECO:0000313" key="40">
    <source>
        <dbReference type="Proteomes" id="UP001146120"/>
    </source>
</evidence>
<dbReference type="InterPro" id="IPR006180">
    <property type="entry name" value="3-OHacyl-CoA_DH_CS"/>
</dbReference>
<evidence type="ECO:0000256" key="16">
    <source>
        <dbReference type="ARBA" id="ARBA00023128"/>
    </source>
</evidence>
<keyword evidence="18" id="KW-0456">Lyase</keyword>
<evidence type="ECO:0000256" key="24">
    <source>
        <dbReference type="ARBA" id="ARBA00051877"/>
    </source>
</evidence>
<dbReference type="EC" id="1.1.1.211" evidence="32"/>
<dbReference type="InterPro" id="IPR036291">
    <property type="entry name" value="NAD(P)-bd_dom_sf"/>
</dbReference>
<comment type="caution">
    <text evidence="39">The sequence shown here is derived from an EMBL/GenBank/DDBJ whole genome shotgun (WGS) entry which is preliminary data.</text>
</comment>
<dbReference type="InterPro" id="IPR006108">
    <property type="entry name" value="3HC_DH_C"/>
</dbReference>
<dbReference type="EMBL" id="DAKRPA010000066">
    <property type="protein sequence ID" value="DBA00332.1"/>
    <property type="molecule type" value="Genomic_DNA"/>
</dbReference>
<evidence type="ECO:0000256" key="28">
    <source>
        <dbReference type="ARBA" id="ARBA00052860"/>
    </source>
</evidence>
<evidence type="ECO:0000313" key="39">
    <source>
        <dbReference type="EMBL" id="DBA00332.1"/>
    </source>
</evidence>
<comment type="subcellular location">
    <subcellularLocation>
        <location evidence="1">Mitochondrion inner membrane</location>
    </subcellularLocation>
</comment>
<dbReference type="PROSITE" id="PS00166">
    <property type="entry name" value="ENOYL_COA_HYDRATASE"/>
    <property type="match status" value="1"/>
</dbReference>
<evidence type="ECO:0000256" key="13">
    <source>
        <dbReference type="ARBA" id="ARBA00023002"/>
    </source>
</evidence>
<dbReference type="CDD" id="cd06558">
    <property type="entry name" value="crotonase-like"/>
    <property type="match status" value="1"/>
</dbReference>
<dbReference type="SUPFAM" id="SSF52096">
    <property type="entry name" value="ClpP/crotonase"/>
    <property type="match status" value="1"/>
</dbReference>
<feature type="domain" description="3-hydroxyacyl-CoA dehydrogenase C-terminal" evidence="37">
    <location>
        <begin position="662"/>
        <end position="746"/>
    </location>
</feature>
<dbReference type="Pfam" id="PF02737">
    <property type="entry name" value="3HCDH_N"/>
    <property type="match status" value="1"/>
</dbReference>
<evidence type="ECO:0000256" key="8">
    <source>
        <dbReference type="ARBA" id="ARBA00022679"/>
    </source>
</evidence>
<evidence type="ECO:0000256" key="21">
    <source>
        <dbReference type="ARBA" id="ARBA00050222"/>
    </source>
</evidence>
<sequence>MLTVLCGARGAIHRVAPGSLVRPVPPGLSRSLSTFSGEYLSIEPRANGVAIVRLDDKHAKVNTLNSKMTDEFVKMLDTVENDANIKSVVLISGKPGCFIAGADIAQLQACTTEAEVKALSTHGQQFLSRIASSKKPFVAAIDGSCMGGGLEVALACHYRIASQSKKTKLSLPEVMLGLLPGAGGTQRLPKLVGLQASLDMMLTGKNIQSDKAKRMGLVDQVADSYALEGAAVAAAEQLASGSLKAKKKAKSLVNRVLEDTPMRNVVFQKAGEMVEKKTGGHYPAPKLILEAVKAGVEGGITKGLEVEASNFAKLGMTSEAKALMSIFFGQNQLKKNRYGTPDKRVDTVAVIGAGLMGAGIAQVSAAKDMRVILKDRDAAAAARGEDYVRSSLDQKVKRKRMTVFERDTMMSRVIPVSDEDDVWKTHIKKADLVIEAVFEDMALKHRVIKDLEQYTNPNAIIATNTSALSVAEIASASKRPENVIGMHYFSPVPMMPLLEIIRHEGTSDSVAARAVDVGLRQGKTCIVVKDVPGFYVNRCLGPYIAETLSLVENGVKPDHLDKIITKWGLPVGPITLADEVGLDVASHVNQTLSAALGVRMRGGDPQIFQEMISKNFLGKKSGKGFYVQPKSKKEKKTINPEALEIVKRFQKTDLKLSDEDAVNRLVSRFVNEAALCVQDEIIASPTEGDIGAVFGIGFPPFLGGPFRYIDRVGSTKFNDMMLRFADQYGEQFTPCQLIQDMAKTNKKFHSN</sequence>
<evidence type="ECO:0000256" key="17">
    <source>
        <dbReference type="ARBA" id="ARBA00023136"/>
    </source>
</evidence>
<dbReference type="Proteomes" id="UP001146120">
    <property type="component" value="Unassembled WGS sequence"/>
</dbReference>
<keyword evidence="6" id="KW-0488">Methylation</keyword>
<comment type="catalytic activity">
    <reaction evidence="26">
        <text>(3S)-3-hydroxydodecanoyl-CoA = (2E)-dodecenoyl-CoA + H2O</text>
        <dbReference type="Rhea" id="RHEA:31075"/>
        <dbReference type="ChEBI" id="CHEBI:15377"/>
        <dbReference type="ChEBI" id="CHEBI:57330"/>
        <dbReference type="ChEBI" id="CHEBI:62558"/>
    </reaction>
    <physiologicalReaction direction="right-to-left" evidence="26">
        <dbReference type="Rhea" id="RHEA:31077"/>
    </physiologicalReaction>
</comment>
<evidence type="ECO:0000256" key="27">
    <source>
        <dbReference type="ARBA" id="ARBA00052834"/>
    </source>
</evidence>
<comment type="catalytic activity">
    <reaction evidence="28">
        <text>1'-[1,2-di-(9Z,12Z-octadecadienoyl)-sn-glycero-3-phospho]-3'-[1-(9Z,12Z-octadecadienoyl)-sn-glycero-3-phospho]-glycerol + (9Z)-octadecenoyl-CoA = 1'-[1,2-di-(9Z,12Z-octadecadienoyl)-sn-glycero-3-phospho]-3'-[1-(9Z,12Z-octadecadienoyl)-2-(9Z-octadecenoyl)-sn-glycero-3-phospho]-glycerol + CoA</text>
        <dbReference type="Rhea" id="RHEA:43676"/>
        <dbReference type="ChEBI" id="CHEBI:57287"/>
        <dbReference type="ChEBI" id="CHEBI:57387"/>
        <dbReference type="ChEBI" id="CHEBI:83580"/>
        <dbReference type="ChEBI" id="CHEBI:83582"/>
    </reaction>
    <physiologicalReaction direction="left-to-right" evidence="28">
        <dbReference type="Rhea" id="RHEA:43677"/>
    </physiologicalReaction>
</comment>
<dbReference type="InterPro" id="IPR018376">
    <property type="entry name" value="Enoyl-CoA_hyd/isom_CS"/>
</dbReference>
<evidence type="ECO:0000256" key="29">
    <source>
        <dbReference type="ARBA" id="ARBA00052945"/>
    </source>
</evidence>
<comment type="catalytic activity">
    <reaction evidence="29">
        <text>(3S)-3-hydroxydodecanoyl-CoA + NAD(+) = 3-oxododecanoyl-CoA + NADH + H(+)</text>
        <dbReference type="Rhea" id="RHEA:31179"/>
        <dbReference type="ChEBI" id="CHEBI:15378"/>
        <dbReference type="ChEBI" id="CHEBI:57540"/>
        <dbReference type="ChEBI" id="CHEBI:57945"/>
        <dbReference type="ChEBI" id="CHEBI:62558"/>
        <dbReference type="ChEBI" id="CHEBI:62615"/>
    </reaction>
    <physiologicalReaction direction="left-to-right" evidence="29">
        <dbReference type="Rhea" id="RHEA:31180"/>
    </physiologicalReaction>
</comment>
<evidence type="ECO:0000256" key="9">
    <source>
        <dbReference type="ARBA" id="ARBA00022792"/>
    </source>
</evidence>
<gene>
    <name evidence="39" type="ORF">N0F65_001527</name>
</gene>
<comment type="catalytic activity">
    <reaction evidence="30">
        <text>1'-[1,2-di-(9Z,12Z-octadecadienoyl)-sn-glycero-3-phospho]-3'-[1-(9Z,12Z-octadecadienoyl)-sn-glycero-3-phospho]-glycerol + hexadecanoyl-CoA = 1'-[1,2-di-(9Z,12Z-octadecadienoyl)-sn-glycero-3-phospho]-3'-[1-(9Z,12Z-octadecadienoyl)-2-hexadecanoyl-sn-glycero-3-phospho]-glycerol + CoA</text>
        <dbReference type="Rhea" id="RHEA:43680"/>
        <dbReference type="ChEBI" id="CHEBI:57287"/>
        <dbReference type="ChEBI" id="CHEBI:57379"/>
        <dbReference type="ChEBI" id="CHEBI:83580"/>
        <dbReference type="ChEBI" id="CHEBI:83583"/>
    </reaction>
    <physiologicalReaction direction="left-to-right" evidence="30">
        <dbReference type="Rhea" id="RHEA:43681"/>
    </physiologicalReaction>
</comment>
<dbReference type="InterPro" id="IPR006176">
    <property type="entry name" value="3-OHacyl-CoA_DH_NAD-bd"/>
</dbReference>
<dbReference type="PANTHER" id="PTHR43612">
    <property type="entry name" value="TRIFUNCTIONAL ENZYME SUBUNIT ALPHA"/>
    <property type="match status" value="1"/>
</dbReference>
<feature type="domain" description="3-hydroxyacyl-CoA dehydrogenase NAD binding" evidence="38">
    <location>
        <begin position="347"/>
        <end position="531"/>
    </location>
</feature>
<evidence type="ECO:0000256" key="12">
    <source>
        <dbReference type="ARBA" id="ARBA00022990"/>
    </source>
</evidence>
<evidence type="ECO:0000256" key="25">
    <source>
        <dbReference type="ARBA" id="ARBA00052224"/>
    </source>
</evidence>
<evidence type="ECO:0000256" key="4">
    <source>
        <dbReference type="ARBA" id="ARBA00008750"/>
    </source>
</evidence>
<dbReference type="Gene3D" id="1.10.1040.50">
    <property type="match status" value="1"/>
</dbReference>